<dbReference type="Pfam" id="PF13424">
    <property type="entry name" value="TPR_12"/>
    <property type="match status" value="1"/>
</dbReference>
<keyword evidence="1" id="KW-0802">TPR repeat</keyword>
<keyword evidence="3" id="KW-1133">Transmembrane helix</keyword>
<dbReference type="SMART" id="SM00028">
    <property type="entry name" value="TPR"/>
    <property type="match status" value="3"/>
</dbReference>
<dbReference type="AlphaFoldDB" id="A0A7S6WM80"/>
<accession>A0A7S6WM80</accession>
<evidence type="ECO:0000256" key="2">
    <source>
        <dbReference type="SAM" id="MobiDB-lite"/>
    </source>
</evidence>
<dbReference type="Proteomes" id="UP000593915">
    <property type="component" value="Chromosome"/>
</dbReference>
<dbReference type="GeneID" id="301090413"/>
<evidence type="ECO:0000313" key="4">
    <source>
        <dbReference type="EMBL" id="QOW59718.1"/>
    </source>
</evidence>
<dbReference type="Pfam" id="PF13174">
    <property type="entry name" value="TPR_6"/>
    <property type="match status" value="1"/>
</dbReference>
<protein>
    <submittedName>
        <fullName evidence="4">Tetratricopeptide repeat protein</fullName>
    </submittedName>
</protein>
<dbReference type="EMBL" id="CP061839">
    <property type="protein sequence ID" value="QOW59718.1"/>
    <property type="molecule type" value="Genomic_DNA"/>
</dbReference>
<feature type="region of interest" description="Disordered" evidence="2">
    <location>
        <begin position="76"/>
        <end position="100"/>
    </location>
</feature>
<evidence type="ECO:0000256" key="3">
    <source>
        <dbReference type="SAM" id="Phobius"/>
    </source>
</evidence>
<evidence type="ECO:0000313" key="5">
    <source>
        <dbReference type="Proteomes" id="UP000593915"/>
    </source>
</evidence>
<keyword evidence="3" id="KW-0472">Membrane</keyword>
<name>A0A7S6WM80_9SPIR</name>
<dbReference type="InterPro" id="IPR019734">
    <property type="entry name" value="TPR_rpt"/>
</dbReference>
<feature type="transmembrane region" description="Helical" evidence="3">
    <location>
        <begin position="25"/>
        <end position="44"/>
    </location>
</feature>
<evidence type="ECO:0000256" key="1">
    <source>
        <dbReference type="PROSITE-ProRule" id="PRU00339"/>
    </source>
</evidence>
<dbReference type="SUPFAM" id="SSF48452">
    <property type="entry name" value="TPR-like"/>
    <property type="match status" value="1"/>
</dbReference>
<dbReference type="Gene3D" id="1.25.40.10">
    <property type="entry name" value="Tetratricopeptide repeat domain"/>
    <property type="match status" value="2"/>
</dbReference>
<dbReference type="InterPro" id="IPR011990">
    <property type="entry name" value="TPR-like_helical_dom_sf"/>
</dbReference>
<dbReference type="PROSITE" id="PS50005">
    <property type="entry name" value="TPR"/>
    <property type="match status" value="1"/>
</dbReference>
<gene>
    <name evidence="4" type="ORF">IFE08_07470</name>
</gene>
<sequence length="248" mass="27864">MASDNNENKDLARKVNDFLYANRKIVLAVLGCIVIITVGLIAGFEISNKLNKKAVSEVERVIYDLEEFKLKNKADSEDEKTAEAEEKSEKNRDTVSEEVKAEEDKAIEKLSALTAKRSSSYSAFRANTAIAEIYFQRKSYEEALKYYELAALAVKNSYAAGVAYFNAASCADESGNNEKALEFYEKAATIENFPLIPRALFNAGRIYEAMSKKDEAVSRYNKLLESYPKNEWALLAKSRIIDISKDNL</sequence>
<proteinExistence type="predicted"/>
<reference evidence="4 5" key="1">
    <citation type="submission" date="2020-09" db="EMBL/GenBank/DDBJ databases">
        <title>Characterization of Treponema spp. from bovine digital dermatitis in Korea.</title>
        <authorList>
            <person name="Espiritu H.M."/>
            <person name="Cho Y.I."/>
            <person name="Mamuad L."/>
        </authorList>
    </citation>
    <scope>NUCLEOTIDE SEQUENCE [LARGE SCALE GENOMIC DNA]</scope>
    <source>
        <strain evidence="4 5">KS1</strain>
    </source>
</reference>
<keyword evidence="3" id="KW-0812">Transmembrane</keyword>
<dbReference type="RefSeq" id="WP_020965694.1">
    <property type="nucleotide sequence ID" value="NZ_CP061839.1"/>
</dbReference>
<feature type="repeat" description="TPR" evidence="1">
    <location>
        <begin position="197"/>
        <end position="230"/>
    </location>
</feature>
<organism evidence="4 5">
    <name type="scientific">Treponema pedis</name>
    <dbReference type="NCBI Taxonomy" id="409322"/>
    <lineage>
        <taxon>Bacteria</taxon>
        <taxon>Pseudomonadati</taxon>
        <taxon>Spirochaetota</taxon>
        <taxon>Spirochaetia</taxon>
        <taxon>Spirochaetales</taxon>
        <taxon>Treponemataceae</taxon>
        <taxon>Treponema</taxon>
    </lineage>
</organism>